<dbReference type="SUPFAM" id="SSF47923">
    <property type="entry name" value="Ypt/Rab-GAP domain of gyp1p"/>
    <property type="match status" value="2"/>
</dbReference>
<dbReference type="AlphaFoldDB" id="B3RSY1"/>
<feature type="domain" description="Rab-GAP TBC" evidence="11">
    <location>
        <begin position="89"/>
        <end position="281"/>
    </location>
</feature>
<dbReference type="InterPro" id="IPR035969">
    <property type="entry name" value="Rab-GAP_TBC_sf"/>
</dbReference>
<evidence type="ECO:0000256" key="6">
    <source>
        <dbReference type="ARBA" id="ARBA00023034"/>
    </source>
</evidence>
<evidence type="ECO:0000256" key="10">
    <source>
        <dbReference type="ARBA" id="ARBA00070172"/>
    </source>
</evidence>
<dbReference type="FunFam" id="1.10.10.750:FF:000001">
    <property type="entry name" value="TBC1 domain family member 10A"/>
    <property type="match status" value="1"/>
</dbReference>
<dbReference type="PANTHER" id="PTHR47219">
    <property type="entry name" value="RAB GTPASE-ACTIVATING PROTEIN 1-LIKE"/>
    <property type="match status" value="1"/>
</dbReference>
<keyword evidence="6" id="KW-0333">Golgi apparatus</keyword>
<dbReference type="PANTHER" id="PTHR47219:SF19">
    <property type="entry name" value="USP6 N-TERMINAL-LIKE PROTEIN ISOFORM X1"/>
    <property type="match status" value="1"/>
</dbReference>
<evidence type="ECO:0000256" key="3">
    <source>
        <dbReference type="ARBA" id="ARBA00022468"/>
    </source>
</evidence>
<feature type="non-terminal residue" evidence="12">
    <location>
        <position position="348"/>
    </location>
</feature>
<evidence type="ECO:0000313" key="12">
    <source>
        <dbReference type="EMBL" id="EDV26602.1"/>
    </source>
</evidence>
<keyword evidence="13" id="KW-1185">Reference proteome</keyword>
<keyword evidence="5" id="KW-0007">Acetylation</keyword>
<dbReference type="Pfam" id="PF00566">
    <property type="entry name" value="RabGAP-TBC"/>
    <property type="match status" value="1"/>
</dbReference>
<dbReference type="HOGENOM" id="CLU_005350_10_0_1"/>
<keyword evidence="4" id="KW-0597">Phosphoprotein</keyword>
<keyword evidence="7" id="KW-0968">Cytoplasmic vesicle</keyword>
<comment type="function">
    <text evidence="8">Acts as a GTPase-activating protein for RAB5A and RAB43. Involved in receptor trafficking. In complex with EPS8 inhibits internalization of EGFR. Involved in retrograde transport from the endocytic pathway to the Golgi apparatus. Involved in the transport of Shiga toxin from early and recycling endosomes to the trans-Golgi network. Required for structural integrity of the Golgi complex.</text>
</comment>
<dbReference type="EMBL" id="DS985243">
    <property type="protein sequence ID" value="EDV26602.1"/>
    <property type="molecule type" value="Genomic_DNA"/>
</dbReference>
<evidence type="ECO:0000256" key="1">
    <source>
        <dbReference type="ARBA" id="ARBA00004541"/>
    </source>
</evidence>
<dbReference type="InterPro" id="IPR050302">
    <property type="entry name" value="Rab_GAP_TBC_domain"/>
</dbReference>
<dbReference type="InParanoid" id="B3RSY1"/>
<evidence type="ECO:0000256" key="9">
    <source>
        <dbReference type="ARBA" id="ARBA00064037"/>
    </source>
</evidence>
<gene>
    <name evidence="12" type="ORF">TRIADDRAFT_13231</name>
</gene>
<dbReference type="CTD" id="6751811"/>
<feature type="non-terminal residue" evidence="12">
    <location>
        <position position="1"/>
    </location>
</feature>
<evidence type="ECO:0000313" key="13">
    <source>
        <dbReference type="Proteomes" id="UP000009022"/>
    </source>
</evidence>
<keyword evidence="3" id="KW-0343">GTPase activation</keyword>
<proteinExistence type="predicted"/>
<evidence type="ECO:0000256" key="4">
    <source>
        <dbReference type="ARBA" id="ARBA00022553"/>
    </source>
</evidence>
<dbReference type="PROSITE" id="PS50086">
    <property type="entry name" value="TBC_RABGAP"/>
    <property type="match status" value="1"/>
</dbReference>
<dbReference type="KEGG" id="tad:TRIADDRAFT_13231"/>
<comment type="subcellular location">
    <subcellularLocation>
        <location evidence="1">Cytoplasmic vesicle</location>
    </subcellularLocation>
    <subcellularLocation>
        <location evidence="2">Golgi apparatus</location>
    </subcellularLocation>
</comment>
<protein>
    <recommendedName>
        <fullName evidence="10">USP6 N-terminal-like protein</fullName>
    </recommendedName>
</protein>
<dbReference type="SMART" id="SM00164">
    <property type="entry name" value="TBC"/>
    <property type="match status" value="1"/>
</dbReference>
<dbReference type="FunFam" id="1.10.8.270:FF:000010">
    <property type="entry name" value="Putative USP6 N-terminal-like protein"/>
    <property type="match status" value="1"/>
</dbReference>
<sequence>RDRAAIVAKYDKGREEGAEIDPWEDADFFVYKVTDRYGFLHKEPLPKRTELEAKALLIERSREIKWLKMLKNWDKSLLSDKLRNRVYKGIPNSLRSQAWSQILRLDKIKLNKEGFYDQAKLLARRTSPDIRQIDLDVNRTYRNHIMFRDRYGIKQQALFHVLATYSMYNTEVGYCQGMSGIAALLLMYFNEEDAFWALSCLLSDRMHGMHGLFKPGFPKLLRLQEHHEKICKKLLTKLHKHLKKIEVDARIYSMKWFLQCFLDRLPFSLTLRVWDAFIFDGDRVPIAMAFLVIKLYKKQLSKMSFDEAMSHLQTMENHNFNDDEIMEMLQATMLELRRNGLDHPGPSQ</sequence>
<organism evidence="12 13">
    <name type="scientific">Trichoplax adhaerens</name>
    <name type="common">Trichoplax reptans</name>
    <dbReference type="NCBI Taxonomy" id="10228"/>
    <lineage>
        <taxon>Eukaryota</taxon>
        <taxon>Metazoa</taxon>
        <taxon>Placozoa</taxon>
        <taxon>Uniplacotomia</taxon>
        <taxon>Trichoplacea</taxon>
        <taxon>Trichoplacidae</taxon>
        <taxon>Trichoplax</taxon>
    </lineage>
</organism>
<comment type="subunit">
    <text evidence="9">Interacts with EPS8.</text>
</comment>
<dbReference type="GO" id="GO:0005096">
    <property type="term" value="F:GTPase activator activity"/>
    <property type="evidence" value="ECO:0000318"/>
    <property type="project" value="GO_Central"/>
</dbReference>
<accession>B3RSY1</accession>
<dbReference type="OMA" id="MYFNEED"/>
<evidence type="ECO:0000256" key="5">
    <source>
        <dbReference type="ARBA" id="ARBA00022990"/>
    </source>
</evidence>
<dbReference type="RefSeq" id="XP_002110598.1">
    <property type="nucleotide sequence ID" value="XM_002110562.1"/>
</dbReference>
<evidence type="ECO:0000256" key="7">
    <source>
        <dbReference type="ARBA" id="ARBA00023329"/>
    </source>
</evidence>
<reference evidence="12 13" key="1">
    <citation type="journal article" date="2008" name="Nature">
        <title>The Trichoplax genome and the nature of placozoans.</title>
        <authorList>
            <person name="Srivastava M."/>
            <person name="Begovic E."/>
            <person name="Chapman J."/>
            <person name="Putnam N.H."/>
            <person name="Hellsten U."/>
            <person name="Kawashima T."/>
            <person name="Kuo A."/>
            <person name="Mitros T."/>
            <person name="Salamov A."/>
            <person name="Carpenter M.L."/>
            <person name="Signorovitch A.Y."/>
            <person name="Moreno M.A."/>
            <person name="Kamm K."/>
            <person name="Grimwood J."/>
            <person name="Schmutz J."/>
            <person name="Shapiro H."/>
            <person name="Grigoriev I.V."/>
            <person name="Buss L.W."/>
            <person name="Schierwater B."/>
            <person name="Dellaporta S.L."/>
            <person name="Rokhsar D.S."/>
        </authorList>
    </citation>
    <scope>NUCLEOTIDE SEQUENCE [LARGE SCALE GENOMIC DNA]</scope>
    <source>
        <strain evidence="12 13">Grell-BS-1999</strain>
    </source>
</reference>
<dbReference type="STRING" id="10228.B3RSY1"/>
<evidence type="ECO:0000256" key="2">
    <source>
        <dbReference type="ARBA" id="ARBA00004555"/>
    </source>
</evidence>
<evidence type="ECO:0000256" key="8">
    <source>
        <dbReference type="ARBA" id="ARBA00059926"/>
    </source>
</evidence>
<dbReference type="Gene3D" id="1.10.8.270">
    <property type="entry name" value="putative rabgap domain of human tbc1 domain family member 14 like domains"/>
    <property type="match status" value="1"/>
</dbReference>
<dbReference type="Gene3D" id="1.10.472.80">
    <property type="entry name" value="Ypt/Rab-GAP domain of gyp1p, domain 3"/>
    <property type="match status" value="1"/>
</dbReference>
<dbReference type="eggNOG" id="KOG1102">
    <property type="taxonomic scope" value="Eukaryota"/>
</dbReference>
<name>B3RSY1_TRIAD</name>
<dbReference type="Proteomes" id="UP000009022">
    <property type="component" value="Unassembled WGS sequence"/>
</dbReference>
<dbReference type="FunFam" id="1.10.472.80:FF:000019">
    <property type="entry name" value="USP6 N-terminal like"/>
    <property type="match status" value="1"/>
</dbReference>
<dbReference type="InterPro" id="IPR000195">
    <property type="entry name" value="Rab-GAP-TBC_dom"/>
</dbReference>
<evidence type="ECO:0000259" key="11">
    <source>
        <dbReference type="PROSITE" id="PS50086"/>
    </source>
</evidence>
<dbReference type="Gene3D" id="1.10.10.750">
    <property type="entry name" value="Ypt/Rab-GAP domain of gyp1p, domain 1"/>
    <property type="match status" value="1"/>
</dbReference>
<dbReference type="GO" id="GO:0031410">
    <property type="term" value="C:cytoplasmic vesicle"/>
    <property type="evidence" value="ECO:0007669"/>
    <property type="project" value="UniProtKB-SubCell"/>
</dbReference>
<dbReference type="GeneID" id="6751811"/>
<dbReference type="OrthoDB" id="294251at2759"/>
<dbReference type="GO" id="GO:0005794">
    <property type="term" value="C:Golgi apparatus"/>
    <property type="evidence" value="ECO:0007669"/>
    <property type="project" value="UniProtKB-SubCell"/>
</dbReference>
<dbReference type="PhylomeDB" id="B3RSY1"/>